<comment type="subcellular location">
    <subcellularLocation>
        <location evidence="6">Cell outer membrane</location>
        <topology evidence="6">Lipid-anchor</topology>
    </subcellularLocation>
</comment>
<keyword evidence="3 6" id="KW-0564">Palmitate</keyword>
<dbReference type="Pfam" id="PF04390">
    <property type="entry name" value="LptE"/>
    <property type="match status" value="1"/>
</dbReference>
<dbReference type="RefSeq" id="WP_305894391.1">
    <property type="nucleotide sequence ID" value="NZ_JAUZVZ010000019.1"/>
</dbReference>
<gene>
    <name evidence="6 7" type="primary">lptE</name>
    <name evidence="7" type="ORF">Q3O60_12895</name>
</gene>
<name>A0ABT9H192_9GAMM</name>
<evidence type="ECO:0000256" key="4">
    <source>
        <dbReference type="ARBA" id="ARBA00023237"/>
    </source>
</evidence>
<dbReference type="PROSITE" id="PS51257">
    <property type="entry name" value="PROKAR_LIPOPROTEIN"/>
    <property type="match status" value="1"/>
</dbReference>
<dbReference type="InterPro" id="IPR007485">
    <property type="entry name" value="LPS_assembly_LptE"/>
</dbReference>
<protein>
    <recommendedName>
        <fullName evidence="6">LPS-assembly lipoprotein LptE</fullName>
    </recommendedName>
</protein>
<dbReference type="PANTHER" id="PTHR38098:SF1">
    <property type="entry name" value="LPS-ASSEMBLY LIPOPROTEIN LPTE"/>
    <property type="match status" value="1"/>
</dbReference>
<keyword evidence="1 6" id="KW-0732">Signal</keyword>
<keyword evidence="5 6" id="KW-0449">Lipoprotein</keyword>
<evidence type="ECO:0000256" key="5">
    <source>
        <dbReference type="ARBA" id="ARBA00023288"/>
    </source>
</evidence>
<keyword evidence="4 6" id="KW-0998">Cell outer membrane</keyword>
<dbReference type="Proteomes" id="UP001231616">
    <property type="component" value="Unassembled WGS sequence"/>
</dbReference>
<keyword evidence="2 6" id="KW-0472">Membrane</keyword>
<evidence type="ECO:0000256" key="2">
    <source>
        <dbReference type="ARBA" id="ARBA00023136"/>
    </source>
</evidence>
<organism evidence="7 8">
    <name type="scientific">Alkalimonas collagenimarina</name>
    <dbReference type="NCBI Taxonomy" id="400390"/>
    <lineage>
        <taxon>Bacteria</taxon>
        <taxon>Pseudomonadati</taxon>
        <taxon>Pseudomonadota</taxon>
        <taxon>Gammaproteobacteria</taxon>
        <taxon>Alkalimonas</taxon>
    </lineage>
</organism>
<comment type="function">
    <text evidence="6">Together with LptD, is involved in the assembly of lipopolysaccharide (LPS) at the surface of the outer membrane. Required for the proper assembly of LptD. Binds LPS and may serve as the LPS recognition site at the outer membrane.</text>
</comment>
<dbReference type="Gene3D" id="3.30.160.150">
    <property type="entry name" value="Lipoprotein like domain"/>
    <property type="match status" value="1"/>
</dbReference>
<evidence type="ECO:0000256" key="6">
    <source>
        <dbReference type="HAMAP-Rule" id="MF_01186"/>
    </source>
</evidence>
<dbReference type="EMBL" id="JAUZVZ010000019">
    <property type="protein sequence ID" value="MDP4537089.1"/>
    <property type="molecule type" value="Genomic_DNA"/>
</dbReference>
<dbReference type="HAMAP" id="MF_01186">
    <property type="entry name" value="LPS_assembly_LptE"/>
    <property type="match status" value="1"/>
</dbReference>
<comment type="similarity">
    <text evidence="6">Belongs to the LptE lipoprotein family.</text>
</comment>
<evidence type="ECO:0000313" key="8">
    <source>
        <dbReference type="Proteomes" id="UP001231616"/>
    </source>
</evidence>
<proteinExistence type="inferred from homology"/>
<sequence length="168" mass="19471">MKSRYLPQSMLLKALWLTMLLSMLSACGFQLRGQLPLQQYPALSIQAERHSALAAVLSQRLQSHQIDVLASQQEDSPHLMLHHDSLERRTLSLFPNGQVAEYELIYQVRYSIQMPDQQAQYFEFELFRDYQDDPNRALAKAQELDLMLTELREQAAQRILRQLGRLGA</sequence>
<evidence type="ECO:0000313" key="7">
    <source>
        <dbReference type="EMBL" id="MDP4537089.1"/>
    </source>
</evidence>
<keyword evidence="8" id="KW-1185">Reference proteome</keyword>
<accession>A0ABT9H192</accession>
<comment type="subunit">
    <text evidence="6">Component of the lipopolysaccharide transport and assembly complex. Interacts with LptD.</text>
</comment>
<evidence type="ECO:0000256" key="1">
    <source>
        <dbReference type="ARBA" id="ARBA00022729"/>
    </source>
</evidence>
<reference evidence="7 8" key="1">
    <citation type="submission" date="2023-08" db="EMBL/GenBank/DDBJ databases">
        <authorList>
            <person name="Joshi A."/>
            <person name="Thite S."/>
        </authorList>
    </citation>
    <scope>NUCLEOTIDE SEQUENCE [LARGE SCALE GENOMIC DNA]</scope>
    <source>
        <strain evidence="7 8">AC40</strain>
    </source>
</reference>
<dbReference type="PANTHER" id="PTHR38098">
    <property type="entry name" value="LPS-ASSEMBLY LIPOPROTEIN LPTE"/>
    <property type="match status" value="1"/>
</dbReference>
<comment type="caution">
    <text evidence="7">The sequence shown here is derived from an EMBL/GenBank/DDBJ whole genome shotgun (WGS) entry which is preliminary data.</text>
</comment>
<evidence type="ECO:0000256" key="3">
    <source>
        <dbReference type="ARBA" id="ARBA00023139"/>
    </source>
</evidence>